<dbReference type="Pfam" id="PF03466">
    <property type="entry name" value="LysR_substrate"/>
    <property type="match status" value="1"/>
</dbReference>
<keyword evidence="2" id="KW-0805">Transcription regulation</keyword>
<dbReference type="PRINTS" id="PR00039">
    <property type="entry name" value="HTHLYSR"/>
</dbReference>
<dbReference type="PANTHER" id="PTHR30118">
    <property type="entry name" value="HTH-TYPE TRANSCRIPTIONAL REGULATOR LEUO-RELATED"/>
    <property type="match status" value="1"/>
</dbReference>
<dbReference type="RefSeq" id="WP_353498962.1">
    <property type="nucleotide sequence ID" value="NZ_CP115921.1"/>
</dbReference>
<dbReference type="EMBL" id="CP115921">
    <property type="protein sequence ID" value="XCD17788.1"/>
    <property type="molecule type" value="Genomic_DNA"/>
</dbReference>
<dbReference type="AlphaFoldDB" id="A0AAU8BMU2"/>
<dbReference type="InterPro" id="IPR036390">
    <property type="entry name" value="WH_DNA-bd_sf"/>
</dbReference>
<proteinExistence type="inferred from homology"/>
<evidence type="ECO:0000256" key="2">
    <source>
        <dbReference type="ARBA" id="ARBA00023015"/>
    </source>
</evidence>
<name>A0AAU8BMU2_9VIBR</name>
<keyword evidence="4" id="KW-0804">Transcription</keyword>
<dbReference type="SUPFAM" id="SSF53850">
    <property type="entry name" value="Periplasmic binding protein-like II"/>
    <property type="match status" value="1"/>
</dbReference>
<dbReference type="GO" id="GO:0003700">
    <property type="term" value="F:DNA-binding transcription factor activity"/>
    <property type="evidence" value="ECO:0007669"/>
    <property type="project" value="InterPro"/>
</dbReference>
<sequence>MHKEHDYNLLKVLVLIYEHRNLTTAAAKLGKTESAVSKHLAKLREQLGDPLFIRRSSGLEPTHYLERIMPGIQRGLRSVENALKQGEVFDATQYEHPIVIALDNTSIERFALPILSALRAEFGNSLIELITWRRDTYQRILDEKVQLGIQMFNEDCSKSLYQSALFNVEMGALVGEQSDLHQWQDVFDNPCIFFEVRGWNETNHRLIRQMAQYDLSFDYKTKLDNFSLAMSLVRRENTSVVLAKHLASREGVRYIPFPERMQTYAPVVSCIKQSDRQNPLHQKLHSVIKLAVLSSLGE</sequence>
<dbReference type="PROSITE" id="PS50931">
    <property type="entry name" value="HTH_LYSR"/>
    <property type="match status" value="1"/>
</dbReference>
<dbReference type="GO" id="GO:0003677">
    <property type="term" value="F:DNA binding"/>
    <property type="evidence" value="ECO:0007669"/>
    <property type="project" value="UniProtKB-KW"/>
</dbReference>
<comment type="similarity">
    <text evidence="1">Belongs to the LysR transcriptional regulatory family.</text>
</comment>
<evidence type="ECO:0000256" key="4">
    <source>
        <dbReference type="ARBA" id="ARBA00023163"/>
    </source>
</evidence>
<feature type="domain" description="HTH lysR-type" evidence="5">
    <location>
        <begin position="5"/>
        <end position="62"/>
    </location>
</feature>
<gene>
    <name evidence="6" type="ORF">PG915_21090</name>
</gene>
<dbReference type="InterPro" id="IPR005119">
    <property type="entry name" value="LysR_subst-bd"/>
</dbReference>
<protein>
    <submittedName>
        <fullName evidence="6">LysR family transcriptional regulator</fullName>
    </submittedName>
</protein>
<dbReference type="InterPro" id="IPR000847">
    <property type="entry name" value="LysR_HTH_N"/>
</dbReference>
<evidence type="ECO:0000259" key="5">
    <source>
        <dbReference type="PROSITE" id="PS50931"/>
    </source>
</evidence>
<dbReference type="PANTHER" id="PTHR30118:SF15">
    <property type="entry name" value="TRANSCRIPTIONAL REGULATORY PROTEIN"/>
    <property type="match status" value="1"/>
</dbReference>
<evidence type="ECO:0000256" key="3">
    <source>
        <dbReference type="ARBA" id="ARBA00023125"/>
    </source>
</evidence>
<dbReference type="InterPro" id="IPR050389">
    <property type="entry name" value="LysR-type_TF"/>
</dbReference>
<dbReference type="Pfam" id="PF00126">
    <property type="entry name" value="HTH_1"/>
    <property type="match status" value="1"/>
</dbReference>
<dbReference type="KEGG" id="vck:PG915_21090"/>
<dbReference type="InterPro" id="IPR036388">
    <property type="entry name" value="WH-like_DNA-bd_sf"/>
</dbReference>
<dbReference type="Gene3D" id="1.10.10.10">
    <property type="entry name" value="Winged helix-like DNA-binding domain superfamily/Winged helix DNA-binding domain"/>
    <property type="match status" value="1"/>
</dbReference>
<dbReference type="SUPFAM" id="SSF46785">
    <property type="entry name" value="Winged helix' DNA-binding domain"/>
    <property type="match status" value="1"/>
</dbReference>
<reference evidence="6" key="1">
    <citation type="submission" date="2023-01" db="EMBL/GenBank/DDBJ databases">
        <title>Vibrio sp. CB1-14 genome sequencing.</title>
        <authorList>
            <person name="Otstavnykh N."/>
            <person name="Isaeva M."/>
            <person name="Meleshko D."/>
        </authorList>
    </citation>
    <scope>NUCLEOTIDE SEQUENCE</scope>
    <source>
        <strain evidence="6">CB1-14</strain>
    </source>
</reference>
<keyword evidence="3" id="KW-0238">DNA-binding</keyword>
<accession>A0AAU8BMU2</accession>
<dbReference type="Gene3D" id="3.40.190.10">
    <property type="entry name" value="Periplasmic binding protein-like II"/>
    <property type="match status" value="2"/>
</dbReference>
<evidence type="ECO:0000256" key="1">
    <source>
        <dbReference type="ARBA" id="ARBA00009437"/>
    </source>
</evidence>
<evidence type="ECO:0000313" key="6">
    <source>
        <dbReference type="EMBL" id="XCD17788.1"/>
    </source>
</evidence>
<organism evidence="6">
    <name type="scientific">Vibrio chaetopteri</name>
    <dbReference type="NCBI Taxonomy" id="3016528"/>
    <lineage>
        <taxon>Bacteria</taxon>
        <taxon>Pseudomonadati</taxon>
        <taxon>Pseudomonadota</taxon>
        <taxon>Gammaproteobacteria</taxon>
        <taxon>Vibrionales</taxon>
        <taxon>Vibrionaceae</taxon>
        <taxon>Vibrio</taxon>
    </lineage>
</organism>